<proteinExistence type="predicted"/>
<dbReference type="EMBL" id="MK500313">
    <property type="protein sequence ID" value="QBK85286.1"/>
    <property type="molecule type" value="Genomic_DNA"/>
</dbReference>
<evidence type="ECO:0000313" key="1">
    <source>
        <dbReference type="EMBL" id="QBK85286.1"/>
    </source>
</evidence>
<dbReference type="InterPro" id="IPR027417">
    <property type="entry name" value="P-loop_NTPase"/>
</dbReference>
<gene>
    <name evidence="1" type="ORF">LCIVAC01_00950</name>
</gene>
<sequence length="182" mass="21212">MKSIPRLFLIIGGKRSGKDTVANYLAKSLSGTRLSIAYPLKKLVCDQFKIDMLKLEALKENESKIVAEGRSMRQILQNTGQSLKKVFGDEDIHCKCIEKQFSDSKVVIITDVRLKHEHDYFVSRYCDVTRIKIGTNKNQKDSHRTEQEWNEIEHDVFIYNEFIGINYLLEKVRRLVLDKINF</sequence>
<dbReference type="InterPro" id="IPR048444">
    <property type="entry name" value="DNMK"/>
</dbReference>
<organism evidence="1">
    <name type="scientific">Iridovirus LCIVAC01</name>
    <dbReference type="NCBI Taxonomy" id="2506607"/>
    <lineage>
        <taxon>Viruses</taxon>
        <taxon>Varidnaviria</taxon>
        <taxon>Bamfordvirae</taxon>
        <taxon>Nucleocytoviricota</taxon>
        <taxon>Megaviricetes</taxon>
        <taxon>Pimascovirales</taxon>
        <taxon>Pimascovirales incertae sedis</taxon>
        <taxon>Iridoviridae</taxon>
    </lineage>
</organism>
<dbReference type="GO" id="GO:0016301">
    <property type="term" value="F:kinase activity"/>
    <property type="evidence" value="ECO:0007669"/>
    <property type="project" value="UniProtKB-KW"/>
</dbReference>
<keyword evidence="1" id="KW-0418">Kinase</keyword>
<accession>A0A481YS57</accession>
<dbReference type="Gene3D" id="3.40.50.300">
    <property type="entry name" value="P-loop containing nucleotide triphosphate hydrolases"/>
    <property type="match status" value="1"/>
</dbReference>
<protein>
    <submittedName>
        <fullName evidence="1">Deoxynucleotide monophosphate kinase</fullName>
    </submittedName>
</protein>
<reference evidence="1" key="1">
    <citation type="journal article" date="2019" name="MBio">
        <title>Virus Genomes from Deep Sea Sediments Expand the Ocean Megavirome and Support Independent Origins of Viral Gigantism.</title>
        <authorList>
            <person name="Backstrom D."/>
            <person name="Yutin N."/>
            <person name="Jorgensen S.L."/>
            <person name="Dharamshi J."/>
            <person name="Homa F."/>
            <person name="Zaremba-Niedwiedzka K."/>
            <person name="Spang A."/>
            <person name="Wolf Y.I."/>
            <person name="Koonin E.V."/>
            <person name="Ettema T.J."/>
        </authorList>
    </citation>
    <scope>NUCLEOTIDE SEQUENCE</scope>
</reference>
<dbReference type="Pfam" id="PF21448">
    <property type="entry name" value="DNMK"/>
    <property type="match status" value="2"/>
</dbReference>
<name>A0A481YS57_9VIRU</name>
<dbReference type="SUPFAM" id="SSF52540">
    <property type="entry name" value="P-loop containing nucleoside triphosphate hydrolases"/>
    <property type="match status" value="1"/>
</dbReference>
<keyword evidence="1" id="KW-0808">Transferase</keyword>